<organism evidence="1">
    <name type="scientific">marine metagenome</name>
    <dbReference type="NCBI Taxonomy" id="408172"/>
    <lineage>
        <taxon>unclassified sequences</taxon>
        <taxon>metagenomes</taxon>
        <taxon>ecological metagenomes</taxon>
    </lineage>
</organism>
<dbReference type="EMBL" id="UINC01180967">
    <property type="protein sequence ID" value="SVD90423.1"/>
    <property type="molecule type" value="Genomic_DNA"/>
</dbReference>
<dbReference type="AlphaFoldDB" id="A0A382Z4P2"/>
<gene>
    <name evidence="1" type="ORF">METZ01_LOCUS443277</name>
</gene>
<reference evidence="1" key="1">
    <citation type="submission" date="2018-05" db="EMBL/GenBank/DDBJ databases">
        <authorList>
            <person name="Lanie J.A."/>
            <person name="Ng W.-L."/>
            <person name="Kazmierczak K.M."/>
            <person name="Andrzejewski T.M."/>
            <person name="Davidsen T.M."/>
            <person name="Wayne K.J."/>
            <person name="Tettelin H."/>
            <person name="Glass J.I."/>
            <person name="Rusch D."/>
            <person name="Podicherti R."/>
            <person name="Tsui H.-C.T."/>
            <person name="Winkler M.E."/>
        </authorList>
    </citation>
    <scope>NUCLEOTIDE SEQUENCE</scope>
</reference>
<sequence length="130" mass="14183">MLVDTQPNAGTKFARTMDGKINFDAYRGLTGTVTWADMVIDIAVVDARQRYGHLDLQVTPISGHGLLWLERKNVHLFDDPGLEPPKPAPLIEILLEDPPLKDSTVVETPPVSTADAGLMSLIRAVGARIK</sequence>
<evidence type="ECO:0000313" key="1">
    <source>
        <dbReference type="EMBL" id="SVD90423.1"/>
    </source>
</evidence>
<accession>A0A382Z4P2</accession>
<protein>
    <submittedName>
        <fullName evidence="1">Uncharacterized protein</fullName>
    </submittedName>
</protein>
<name>A0A382Z4P2_9ZZZZ</name>
<proteinExistence type="predicted"/>